<dbReference type="AlphaFoldDB" id="C4YB40"/>
<proteinExistence type="predicted"/>
<reference evidence="2 3" key="1">
    <citation type="journal article" date="2009" name="Nature">
        <title>Evolution of pathogenicity and sexual reproduction in eight Candida genomes.</title>
        <authorList>
            <person name="Butler G."/>
            <person name="Rasmussen M.D."/>
            <person name="Lin M.F."/>
            <person name="Santos M.A."/>
            <person name="Sakthikumar S."/>
            <person name="Munro C.A."/>
            <person name="Rheinbay E."/>
            <person name="Grabherr M."/>
            <person name="Forche A."/>
            <person name="Reedy J.L."/>
            <person name="Agrafioti I."/>
            <person name="Arnaud M.B."/>
            <person name="Bates S."/>
            <person name="Brown A.J."/>
            <person name="Brunke S."/>
            <person name="Costanzo M.C."/>
            <person name="Fitzpatrick D.A."/>
            <person name="de Groot P.W."/>
            <person name="Harris D."/>
            <person name="Hoyer L.L."/>
            <person name="Hube B."/>
            <person name="Klis F.M."/>
            <person name="Kodira C."/>
            <person name="Lennard N."/>
            <person name="Logue M.E."/>
            <person name="Martin R."/>
            <person name="Neiman A.M."/>
            <person name="Nikolaou E."/>
            <person name="Quail M.A."/>
            <person name="Quinn J."/>
            <person name="Santos M.C."/>
            <person name="Schmitzberger F.F."/>
            <person name="Sherlock G."/>
            <person name="Shah P."/>
            <person name="Silverstein K.A."/>
            <person name="Skrzypek M.S."/>
            <person name="Soll D."/>
            <person name="Staggs R."/>
            <person name="Stansfield I."/>
            <person name="Stumpf M.P."/>
            <person name="Sudbery P.E."/>
            <person name="Srikantha T."/>
            <person name="Zeng Q."/>
            <person name="Berman J."/>
            <person name="Berriman M."/>
            <person name="Heitman J."/>
            <person name="Gow N.A."/>
            <person name="Lorenz M.C."/>
            <person name="Birren B.W."/>
            <person name="Kellis M."/>
            <person name="Cuomo C.A."/>
        </authorList>
    </citation>
    <scope>NUCLEOTIDE SEQUENCE [LARGE SCALE GENOMIC DNA]</scope>
    <source>
        <strain evidence="2 3">ATCC 42720</strain>
    </source>
</reference>
<dbReference type="EMBL" id="CH408082">
    <property type="protein sequence ID" value="EEQ41205.1"/>
    <property type="molecule type" value="Genomic_DNA"/>
</dbReference>
<dbReference type="Proteomes" id="UP000007703">
    <property type="component" value="Unassembled WGS sequence"/>
</dbReference>
<sequence>MPGNPLSTASMLYCKTDKSVDSPMPYIWNIISSTVFSREDWIFGSDDKRVASKPQSSIACWISSGRRERRCSTRASSVKRDTPTDLTPSSSSNLCVMDAEHEPHVMPLIWKRDSSTDSGAEDFTKTASKPQSSTAERMADTGVSCECTTLPSFVSNDTDTLSTPGTASRASVTSDEHAAHVIPDMSIVVVTFVARAAEVAETTAASKPHSSTACISCCGVTGGVKSTFASLVMRETDTRWTWSMASRASVMEAEHAAQVMPSIASVAVDMWNEKKNLEIKELTAQKGGWKADV</sequence>
<name>C4YB40_CLAL4</name>
<organism evidence="2 3">
    <name type="scientific">Clavispora lusitaniae (strain ATCC 42720)</name>
    <name type="common">Yeast</name>
    <name type="synonym">Candida lusitaniae</name>
    <dbReference type="NCBI Taxonomy" id="306902"/>
    <lineage>
        <taxon>Eukaryota</taxon>
        <taxon>Fungi</taxon>
        <taxon>Dikarya</taxon>
        <taxon>Ascomycota</taxon>
        <taxon>Saccharomycotina</taxon>
        <taxon>Pichiomycetes</taxon>
        <taxon>Metschnikowiaceae</taxon>
        <taxon>Clavispora</taxon>
    </lineage>
</organism>
<evidence type="ECO:0000313" key="2">
    <source>
        <dbReference type="EMBL" id="EEQ41205.1"/>
    </source>
</evidence>
<dbReference type="VEuPathDB" id="FungiDB:CLUG_05332"/>
<feature type="region of interest" description="Disordered" evidence="1">
    <location>
        <begin position="116"/>
        <end position="138"/>
    </location>
</feature>
<protein>
    <submittedName>
        <fullName evidence="2">Uncharacterized protein</fullName>
    </submittedName>
</protein>
<gene>
    <name evidence="2" type="ORF">CLUG_05332</name>
</gene>
<evidence type="ECO:0000256" key="1">
    <source>
        <dbReference type="SAM" id="MobiDB-lite"/>
    </source>
</evidence>
<feature type="compositionally biased region" description="Polar residues" evidence="1">
    <location>
        <begin position="125"/>
        <end position="135"/>
    </location>
</feature>
<feature type="region of interest" description="Disordered" evidence="1">
    <location>
        <begin position="72"/>
        <end position="93"/>
    </location>
</feature>
<dbReference type="InParanoid" id="C4YB40"/>
<dbReference type="HOGENOM" id="CLU_949967_0_0_1"/>
<accession>C4YB40</accession>
<dbReference type="KEGG" id="clu:CLUG_05332"/>
<evidence type="ECO:0000313" key="3">
    <source>
        <dbReference type="Proteomes" id="UP000007703"/>
    </source>
</evidence>